<evidence type="ECO:0000313" key="3">
    <source>
        <dbReference type="EMBL" id="EWS76972.1"/>
    </source>
</evidence>
<protein>
    <submittedName>
        <fullName evidence="4">TauD/TfdA family dioxygenase</fullName>
    </submittedName>
</protein>
<dbReference type="InterPro" id="IPR003819">
    <property type="entry name" value="TauD/TfdA-like"/>
</dbReference>
<evidence type="ECO:0000313" key="4">
    <source>
        <dbReference type="EMBL" id="MCD8472200.1"/>
    </source>
</evidence>
<dbReference type="Gene3D" id="3.60.130.10">
    <property type="entry name" value="Clavaminate synthase-like"/>
    <property type="match status" value="1"/>
</dbReference>
<name>Z9JGU6_9GAMM</name>
<comment type="caution">
    <text evidence="3">The sequence shown here is derived from an EMBL/GenBank/DDBJ whole genome shotgun (WGS) entry which is preliminary data.</text>
</comment>
<dbReference type="RefSeq" id="WP_230428227.1">
    <property type="nucleotide sequence ID" value="NZ_CP053627.1"/>
</dbReference>
<dbReference type="Proteomes" id="UP000020406">
    <property type="component" value="Unassembled WGS sequence"/>
</dbReference>
<evidence type="ECO:0000256" key="1">
    <source>
        <dbReference type="ARBA" id="ARBA00023002"/>
    </source>
</evidence>
<dbReference type="Pfam" id="PF02668">
    <property type="entry name" value="TauD"/>
    <property type="match status" value="1"/>
</dbReference>
<keyword evidence="4" id="KW-0223">Dioxygenase</keyword>
<keyword evidence="6" id="KW-1185">Reference proteome</keyword>
<gene>
    <name evidence="3" type="ORF">AF72_13305</name>
    <name evidence="4" type="ORF">LPH55_01615</name>
</gene>
<accession>Z9JGU6</accession>
<sequence length="299" mass="33536">MVEIPFSTLKHWIEDLMDIAVNGVMNKDSIQRSANIAKKYLPDIDFMRNEINSEKGYIEISNVPIDRTIPAPPSDGFPHPDKSHISELCLLGVTYALGLNPFSYQEEKRGALVHDIAPISGNKTSVSSNGVISFDFHTDGAYLERHIRPHTLSLLCLVDTSETGTRLASLQEALQLLRTEEIDALMCDDYYHLPPETFHVQVSKRRSSVLDKVDGMYEVKAALHHSHGITPLASNALNSLRSALQCVSIVKRWKPADIVIFSNLRCMHGRGEIKGERWLQRCYGSYVFPSGTVFQLNQS</sequence>
<evidence type="ECO:0000313" key="5">
    <source>
        <dbReference type="Proteomes" id="UP000020406"/>
    </source>
</evidence>
<dbReference type="EMBL" id="JDSQ01000044">
    <property type="protein sequence ID" value="EWS76972.1"/>
    <property type="molecule type" value="Genomic_DNA"/>
</dbReference>
<dbReference type="GO" id="GO:0016706">
    <property type="term" value="F:2-oxoglutarate-dependent dioxygenase activity"/>
    <property type="evidence" value="ECO:0007669"/>
    <property type="project" value="UniProtKB-ARBA"/>
</dbReference>
<dbReference type="AlphaFoldDB" id="Z9JGU6"/>
<reference evidence="4" key="2">
    <citation type="submission" date="2021-11" db="EMBL/GenBank/DDBJ databases">
        <title>Genome sequence of Xylella taiwanensis PLS432.</title>
        <authorList>
            <person name="Weng L.-W."/>
            <person name="Su C.-C."/>
            <person name="Tsai C.-W."/>
            <person name="Kuo C.-H."/>
        </authorList>
    </citation>
    <scope>NUCLEOTIDE SEQUENCE</scope>
    <source>
        <strain evidence="4">PLS432</strain>
    </source>
</reference>
<reference evidence="3 5" key="1">
    <citation type="journal article" date="2014" name="Genome Announc.">
        <title>Draft Genome Sequence of Xylella fastidiosa Pear Leaf Scorch Strain in Taiwan.</title>
        <authorList>
            <person name="Su C.C."/>
            <person name="Deng W.L."/>
            <person name="Jan F.J."/>
            <person name="Chang C.J."/>
            <person name="Huang H."/>
            <person name="Chen J."/>
        </authorList>
    </citation>
    <scope>NUCLEOTIDE SEQUENCE [LARGE SCALE GENOMIC DNA]</scope>
    <source>
        <strain evidence="3 5">PLS229</strain>
    </source>
</reference>
<dbReference type="PATRIC" id="fig|1444770.3.peg.3139"/>
<proteinExistence type="predicted"/>
<dbReference type="SUPFAM" id="SSF51197">
    <property type="entry name" value="Clavaminate synthase-like"/>
    <property type="match status" value="1"/>
</dbReference>
<evidence type="ECO:0000259" key="2">
    <source>
        <dbReference type="Pfam" id="PF02668"/>
    </source>
</evidence>
<dbReference type="GeneID" id="68901211"/>
<feature type="domain" description="TauD/TfdA-like" evidence="2">
    <location>
        <begin position="100"/>
        <end position="283"/>
    </location>
</feature>
<organism evidence="3 5">
    <name type="scientific">Xylella taiwanensis</name>
    <dbReference type="NCBI Taxonomy" id="1444770"/>
    <lineage>
        <taxon>Bacteria</taxon>
        <taxon>Pseudomonadati</taxon>
        <taxon>Pseudomonadota</taxon>
        <taxon>Gammaproteobacteria</taxon>
        <taxon>Lysobacterales</taxon>
        <taxon>Lysobacteraceae</taxon>
        <taxon>Xylella</taxon>
    </lineage>
</organism>
<dbReference type="Proteomes" id="UP001430701">
    <property type="component" value="Unassembled WGS sequence"/>
</dbReference>
<dbReference type="InterPro" id="IPR042098">
    <property type="entry name" value="TauD-like_sf"/>
</dbReference>
<dbReference type="eggNOG" id="ENOG5032QVQ">
    <property type="taxonomic scope" value="Bacteria"/>
</dbReference>
<dbReference type="EMBL" id="JAJPPU010000001">
    <property type="protein sequence ID" value="MCD8472200.1"/>
    <property type="molecule type" value="Genomic_DNA"/>
</dbReference>
<keyword evidence="1" id="KW-0560">Oxidoreductase</keyword>
<evidence type="ECO:0000313" key="6">
    <source>
        <dbReference type="Proteomes" id="UP001430701"/>
    </source>
</evidence>
<dbReference type="STRING" id="1444770.AF72_13305"/>